<dbReference type="RefSeq" id="WP_266350843.1">
    <property type="nucleotide sequence ID" value="NZ_JAPKNG010000006.1"/>
</dbReference>
<accession>A0ABU0HCC8</accession>
<proteinExistence type="predicted"/>
<evidence type="ECO:0000313" key="1">
    <source>
        <dbReference type="EMBL" id="MDQ0439970.1"/>
    </source>
</evidence>
<dbReference type="Proteomes" id="UP001241603">
    <property type="component" value="Unassembled WGS sequence"/>
</dbReference>
<sequence length="155" mass="17319">MTDWLDIALVFDPETRRTDLVFGEDGDLVLDETPATPMLIAFGSDRRARPDDELPTGVSEINAPSSFVERRGWAGDALDANGELIGSRLWLLDRAKQTEITRLLAEEWMKQAFGWVRDETGSDAAIDVVWVRKEVLRITVGVDGRSFTLNKRVAA</sequence>
<dbReference type="InterPro" id="IPR010877">
    <property type="entry name" value="Phage_Mu_Gp46"/>
</dbReference>
<protein>
    <submittedName>
        <fullName evidence="1">Phage gp46-like protein</fullName>
    </submittedName>
</protein>
<name>A0ABU0HCC8_9HYPH</name>
<gene>
    <name evidence="1" type="ORF">QO014_004376</name>
</gene>
<evidence type="ECO:0000313" key="2">
    <source>
        <dbReference type="Proteomes" id="UP001241603"/>
    </source>
</evidence>
<comment type="caution">
    <text evidence="1">The sequence shown here is derived from an EMBL/GenBank/DDBJ whole genome shotgun (WGS) entry which is preliminary data.</text>
</comment>
<dbReference type="EMBL" id="JAUSVO010000006">
    <property type="protein sequence ID" value="MDQ0439970.1"/>
    <property type="molecule type" value="Genomic_DNA"/>
</dbReference>
<dbReference type="Pfam" id="PF07409">
    <property type="entry name" value="GP46"/>
    <property type="match status" value="1"/>
</dbReference>
<organism evidence="1 2">
    <name type="scientific">Kaistia dalseonensis</name>
    <dbReference type="NCBI Taxonomy" id="410840"/>
    <lineage>
        <taxon>Bacteria</taxon>
        <taxon>Pseudomonadati</taxon>
        <taxon>Pseudomonadota</taxon>
        <taxon>Alphaproteobacteria</taxon>
        <taxon>Hyphomicrobiales</taxon>
        <taxon>Kaistiaceae</taxon>
        <taxon>Kaistia</taxon>
    </lineage>
</organism>
<keyword evidence="2" id="KW-1185">Reference proteome</keyword>
<reference evidence="1 2" key="1">
    <citation type="submission" date="2023-07" db="EMBL/GenBank/DDBJ databases">
        <title>Genomic Encyclopedia of Type Strains, Phase IV (KMG-IV): sequencing the most valuable type-strain genomes for metagenomic binning, comparative biology and taxonomic classification.</title>
        <authorList>
            <person name="Goeker M."/>
        </authorList>
    </citation>
    <scope>NUCLEOTIDE SEQUENCE [LARGE SCALE GENOMIC DNA]</scope>
    <source>
        <strain evidence="1 2">B6-8</strain>
    </source>
</reference>